<dbReference type="PROSITE" id="PS51221">
    <property type="entry name" value="TTL"/>
    <property type="match status" value="1"/>
</dbReference>
<organism evidence="5 6">
    <name type="scientific">Perkinsus olseni</name>
    <name type="common">Perkinsus atlanticus</name>
    <dbReference type="NCBI Taxonomy" id="32597"/>
    <lineage>
        <taxon>Eukaryota</taxon>
        <taxon>Sar</taxon>
        <taxon>Alveolata</taxon>
        <taxon>Perkinsozoa</taxon>
        <taxon>Perkinsea</taxon>
        <taxon>Perkinsida</taxon>
        <taxon>Perkinsidae</taxon>
        <taxon>Perkinsus</taxon>
    </lineage>
</organism>
<evidence type="ECO:0000313" key="6">
    <source>
        <dbReference type="Proteomes" id="UP000541610"/>
    </source>
</evidence>
<dbReference type="GO" id="GO:0015631">
    <property type="term" value="F:tubulin binding"/>
    <property type="evidence" value="ECO:0007669"/>
    <property type="project" value="TreeGrafter"/>
</dbReference>
<gene>
    <name evidence="5" type="primary">TTLL2_1</name>
    <name evidence="5" type="ORF">FOZ60_013406</name>
</gene>
<evidence type="ECO:0000256" key="4">
    <source>
        <dbReference type="SAM" id="MobiDB-lite"/>
    </source>
</evidence>
<dbReference type="AlphaFoldDB" id="A0A7J6P9V0"/>
<proteinExistence type="predicted"/>
<dbReference type="GO" id="GO:0070740">
    <property type="term" value="F:tubulin-glutamic acid ligase activity"/>
    <property type="evidence" value="ECO:0007669"/>
    <property type="project" value="TreeGrafter"/>
</dbReference>
<keyword evidence="2" id="KW-0547">Nucleotide-binding</keyword>
<dbReference type="GO" id="GO:0000226">
    <property type="term" value="P:microtubule cytoskeleton organization"/>
    <property type="evidence" value="ECO:0007669"/>
    <property type="project" value="TreeGrafter"/>
</dbReference>
<dbReference type="Pfam" id="PF03133">
    <property type="entry name" value="TTL"/>
    <property type="match status" value="2"/>
</dbReference>
<dbReference type="Gene3D" id="3.30.470.20">
    <property type="entry name" value="ATP-grasp fold, B domain"/>
    <property type="match status" value="1"/>
</dbReference>
<protein>
    <submittedName>
        <fullName evidence="5">Tubulin tyrosine ligase-like, member</fullName>
    </submittedName>
</protein>
<comment type="caution">
    <text evidence="5">The sequence shown here is derived from an EMBL/GenBank/DDBJ whole genome shotgun (WGS) entry which is preliminary data.</text>
</comment>
<evidence type="ECO:0000256" key="3">
    <source>
        <dbReference type="ARBA" id="ARBA00022840"/>
    </source>
</evidence>
<dbReference type="GO" id="GO:0036064">
    <property type="term" value="C:ciliary basal body"/>
    <property type="evidence" value="ECO:0007669"/>
    <property type="project" value="TreeGrafter"/>
</dbReference>
<evidence type="ECO:0000256" key="1">
    <source>
        <dbReference type="ARBA" id="ARBA00022598"/>
    </source>
</evidence>
<dbReference type="PANTHER" id="PTHR12241:SF118">
    <property type="entry name" value="TUBULIN POLYGLUTAMYLASE TTLL2-RELATED"/>
    <property type="match status" value="1"/>
</dbReference>
<dbReference type="InterPro" id="IPR004344">
    <property type="entry name" value="TTL/TTLL_fam"/>
</dbReference>
<evidence type="ECO:0000313" key="5">
    <source>
        <dbReference type="EMBL" id="KAF4692450.1"/>
    </source>
</evidence>
<evidence type="ECO:0000256" key="2">
    <source>
        <dbReference type="ARBA" id="ARBA00022741"/>
    </source>
</evidence>
<name>A0A7J6P9V0_PEROL</name>
<feature type="region of interest" description="Disordered" evidence="4">
    <location>
        <begin position="51"/>
        <end position="83"/>
    </location>
</feature>
<dbReference type="SUPFAM" id="SSF56059">
    <property type="entry name" value="Glutathione synthetase ATP-binding domain-like"/>
    <property type="match status" value="1"/>
</dbReference>
<accession>A0A7J6P9V0</accession>
<keyword evidence="1 5" id="KW-0436">Ligase</keyword>
<dbReference type="Proteomes" id="UP000541610">
    <property type="component" value="Unassembled WGS sequence"/>
</dbReference>
<dbReference type="OrthoDB" id="429138at2759"/>
<reference evidence="5 6" key="1">
    <citation type="submission" date="2020-04" db="EMBL/GenBank/DDBJ databases">
        <title>Perkinsus olseni comparative genomics.</title>
        <authorList>
            <person name="Bogema D.R."/>
        </authorList>
    </citation>
    <scope>NUCLEOTIDE SEQUENCE [LARGE SCALE GENOMIC DNA]</scope>
    <source>
        <strain evidence="5">00978-12</strain>
    </source>
</reference>
<sequence length="602" mass="67326">MWVIERSLVRFRLSALGLMMDHGLEGLRFRMGDGVGMPPLVASVLEERGMVEADSGSSREESPSGGYGRRRRGKEAPPSPQPTAMLVYAGPVDTGAKIIGQGVDDAGSLSVSLHHQGDWNLYWKSGRFRPSEYANVKPYQKMNHFPRSGCITRKDSLVRIMRRMAAVHGSQVYDFVPEAFILPNEYTKFVETYSEQDECSRAGLASYCEELQFRSKLPTLEGSVAKVWICKPADSSRGRNIFLLRNLEDLRYDSQFVIQRYIERPFLVGGYKCDLRVYVLVVSVHPLKAYIYRDGLSSEAVRTICRAGPGCKWTFEQLDAHFVAGRLDDKLLWSRIINLVNATLLNLILTVPRNPGVSGQQNYFELFGFDVVIDEKMRPWLVNCSPALQVDCPVDKSVKRPLVEDLLDVIHHPNVCSHVNTRKGVSVHMDRRGEMIDHSSVVLVVSLNNSTLGWALAIQAGQFSLIFPFNAEVEALALQSKPIASGEQPGGKASASQADAVMRAIVSHLRRVDKNIRQYAAESQRYRQDAQAAANPLQSKSPDRSIFSLELYLHFASLEQSDQPLSLRTGGNVCRRKSTKNDVSPWFARMRNAIDAHGKASH</sequence>
<feature type="compositionally biased region" description="Basic and acidic residues" evidence="4">
    <location>
        <begin position="51"/>
        <end position="62"/>
    </location>
</feature>
<dbReference type="PANTHER" id="PTHR12241">
    <property type="entry name" value="TUBULIN POLYGLUTAMYLASE"/>
    <property type="match status" value="1"/>
</dbReference>
<dbReference type="GO" id="GO:0005524">
    <property type="term" value="F:ATP binding"/>
    <property type="evidence" value="ECO:0007669"/>
    <property type="project" value="UniProtKB-KW"/>
</dbReference>
<dbReference type="EMBL" id="JABANP010000060">
    <property type="protein sequence ID" value="KAF4692450.1"/>
    <property type="molecule type" value="Genomic_DNA"/>
</dbReference>
<keyword evidence="3" id="KW-0067">ATP-binding</keyword>